<dbReference type="PANTHER" id="PTHR41259">
    <property type="entry name" value="DOUBLE-STRAND BREAK REPAIR RAD50 ATPASE, PUTATIVE-RELATED"/>
    <property type="match status" value="1"/>
</dbReference>
<accession>B8DIF4</accession>
<dbReference type="PANTHER" id="PTHR41259:SF1">
    <property type="entry name" value="DOUBLE-STRAND BREAK REPAIR RAD50 ATPASE, PUTATIVE-RELATED"/>
    <property type="match status" value="1"/>
</dbReference>
<feature type="coiled-coil region" evidence="1">
    <location>
        <begin position="1150"/>
        <end position="1182"/>
    </location>
</feature>
<organism evidence="5">
    <name type="scientific">Nitratidesulfovibrio vulgaris (strain DSM 19637 / Miyazaki F)</name>
    <name type="common">Desulfovibrio vulgaris</name>
    <dbReference type="NCBI Taxonomy" id="883"/>
    <lineage>
        <taxon>Bacteria</taxon>
        <taxon>Pseudomonadati</taxon>
        <taxon>Thermodesulfobacteriota</taxon>
        <taxon>Desulfovibrionia</taxon>
        <taxon>Desulfovibrionales</taxon>
        <taxon>Desulfovibrionaceae</taxon>
        <taxon>Nitratidesulfovibrio</taxon>
    </lineage>
</organism>
<dbReference type="InterPro" id="IPR038734">
    <property type="entry name" value="YhaN_AAA"/>
</dbReference>
<dbReference type="InterPro" id="IPR027417">
    <property type="entry name" value="P-loop_NTPase"/>
</dbReference>
<evidence type="ECO:0000259" key="4">
    <source>
        <dbReference type="Pfam" id="PF13514"/>
    </source>
</evidence>
<evidence type="ECO:0000256" key="3">
    <source>
        <dbReference type="SAM" id="Phobius"/>
    </source>
</evidence>
<keyword evidence="1" id="KW-0175">Coiled coil</keyword>
<name>B8DIF4_NITV9</name>
<feature type="coiled-coil region" evidence="1">
    <location>
        <begin position="681"/>
        <end position="750"/>
    </location>
</feature>
<dbReference type="STRING" id="883.DvMF_2311"/>
<feature type="coiled-coil region" evidence="1">
    <location>
        <begin position="883"/>
        <end position="924"/>
    </location>
</feature>
<evidence type="ECO:0000256" key="1">
    <source>
        <dbReference type="SAM" id="Coils"/>
    </source>
</evidence>
<feature type="compositionally biased region" description="Polar residues" evidence="2">
    <location>
        <begin position="1133"/>
        <end position="1145"/>
    </location>
</feature>
<feature type="domain" description="YhaN AAA" evidence="4">
    <location>
        <begin position="1"/>
        <end position="203"/>
    </location>
</feature>
<proteinExistence type="predicted"/>
<dbReference type="OrthoDB" id="9764467at2"/>
<protein>
    <recommendedName>
        <fullName evidence="4">YhaN AAA domain-containing protein</fullName>
    </recommendedName>
</protein>
<feature type="coiled-coil region" evidence="1">
    <location>
        <begin position="185"/>
        <end position="229"/>
    </location>
</feature>
<dbReference type="Pfam" id="PF13514">
    <property type="entry name" value="AAA_27"/>
    <property type="match status" value="1"/>
</dbReference>
<keyword evidence="3" id="KW-0472">Membrane</keyword>
<dbReference type="KEGG" id="dvm:DvMF_2311"/>
<feature type="region of interest" description="Disordered" evidence="2">
    <location>
        <begin position="1126"/>
        <end position="1147"/>
    </location>
</feature>
<dbReference type="eggNOG" id="COG4717">
    <property type="taxonomic scope" value="Bacteria"/>
</dbReference>
<dbReference type="HOGENOM" id="CLU_006135_0_1_7"/>
<evidence type="ECO:0000313" key="5">
    <source>
        <dbReference type="EMBL" id="ACL09252.1"/>
    </source>
</evidence>
<dbReference type="Gene3D" id="3.40.50.300">
    <property type="entry name" value="P-loop containing nucleotide triphosphate hydrolases"/>
    <property type="match status" value="2"/>
</dbReference>
<evidence type="ECO:0000256" key="2">
    <source>
        <dbReference type="SAM" id="MobiDB-lite"/>
    </source>
</evidence>
<feature type="coiled-coil region" evidence="1">
    <location>
        <begin position="514"/>
        <end position="541"/>
    </location>
</feature>
<dbReference type="EMBL" id="CP001197">
    <property type="protein sequence ID" value="ACL09252.1"/>
    <property type="molecule type" value="Genomic_DNA"/>
</dbReference>
<feature type="coiled-coil region" evidence="1">
    <location>
        <begin position="1048"/>
        <end position="1089"/>
    </location>
</feature>
<sequence>MYIQRAHIDGFGVLAGQTIQQLSPGLSIFLGSNEAGKSTCLDFFRAMLAGYPRSRAAHRVPLSGRAADAGGTLTLHTDRCGVVRLTRRPGAHGGTLTFTDANGTPLDAELAAALLHGVTPDLYRNIYGFSLSELQEFSSLSAEGARNVLLGAGAGQGLRPPSQLLDDLAGRMGALYLPEGRKPPLNEALKELETLRATLRTHERDTARYDALSAELDDLTARLAGVRADRAGREAEHRALERRLGVWRQWQELVAVEGQLARLDVVVERFPQDGKARFERERERAAERGLRAQGLRGQLATLDATLAQRTPDARLLAAAPELRTLLERKASYRNARAALPALLADLERNRADRERLLAILGAGWTPERVRGFDRSLFTREAIATHEGAMDAAGADLRQTRAERDRRAAEHESARHAVELAQAQTDALGADFVDTLGAEQAERLRTLRAQAGAAQAELPGLRAEQGVQAAALARSLTDISPGWTPDTLRGFDTSPRAREALAARARTVTHAADAAREAARRADELAAQLDDLSARRDQAIMAARAIAAPGREELDRRTEAVRRLRHVVNGLALETERTTEAARAERDHAANAPEARTSVALLALGGVLLAGGALSAGLLLAAMRGALDISAASPLAGLAPFAAMGLAPVYLCGVAALCGLALLAAGWPRRDAAEQTTHAARATQLAARHRELAERRDALRADAARLLREAGISDAEASPDVSGLDGSVPGVSGLADRVDMTERALERARDERAKRDRADAEAAARESDCATLRARHMQALHAREAAEAALQQARADWAAHCAALALPESFTPEAAPGLFDRVEACMARAAQADALAARVAALAAQVTALADMARRVPAIAPLCPNEADGPAMTDEAAAALLAGVDRLLADLRAAEARRQERERALAELAARRDREQQALAAVQDADAALHAATATAGAATDAWRAWLAQRGLSPDLTPATARDALGVMDDWLRLDNEAAGLAARRAALDAELAALETPLARIAADCASALPDAARGDDPVATLDALAAAARGDDPVATLDALAAAAQTAVAMAAERDRLAARHAELRAELHEAEAAHDAAKAAVDELLAAGDAADGEDFLRRAASFAERQELLRRKGDLTDHLTTALPDISVPATGSGSDGPSATPQADPLAALRAEMASADREAMQARCDELAGELAALAAQEAELVDKAAALRVQREQVTTADEVAALRRQEAALLESARQMALEWSRNALARHLIDTARRRFERERQPHVIREAAAIFRTITGGRWQSIAASLEDGVPRAVPADGEPVPHEHLSRGTREQLYLALRLGYVRTHALHAEPLPLIMDDILVNFDPERAARTAAALAELCGKRDGRDDVAPNAADEPPNDAATIAGGKPHQILFFTCHPHTVDMLRTAAPDAALFTVERGAITAA</sequence>
<feature type="transmembrane region" description="Helical" evidence="3">
    <location>
        <begin position="634"/>
        <end position="666"/>
    </location>
</feature>
<keyword evidence="3" id="KW-0812">Transmembrane</keyword>
<keyword evidence="3" id="KW-1133">Transmembrane helix</keyword>
<gene>
    <name evidence="5" type="ordered locus">DvMF_2311</name>
</gene>
<dbReference type="eggNOG" id="COG0419">
    <property type="taxonomic scope" value="Bacteria"/>
</dbReference>
<feature type="transmembrane region" description="Helical" evidence="3">
    <location>
        <begin position="598"/>
        <end position="622"/>
    </location>
</feature>
<dbReference type="SUPFAM" id="SSF52540">
    <property type="entry name" value="P-loop containing nucleoside triphosphate hydrolases"/>
    <property type="match status" value="1"/>
</dbReference>
<reference evidence="5" key="1">
    <citation type="submission" date="2008-10" db="EMBL/GenBank/DDBJ databases">
        <title>Complete sequence of Desulfovibrio vulgaris str. 'Miyazaki F'.</title>
        <authorList>
            <person name="Lucas S."/>
            <person name="Copeland A."/>
            <person name="Lapidus A."/>
            <person name="Glavina del Rio T."/>
            <person name="Dalin E."/>
            <person name="Tice H."/>
            <person name="Bruce D."/>
            <person name="Goodwin L."/>
            <person name="Pitluck S."/>
            <person name="Sims D."/>
            <person name="Brettin T."/>
            <person name="Detter J.C."/>
            <person name="Han C."/>
            <person name="Larimer F."/>
            <person name="Land M."/>
            <person name="Hauser L."/>
            <person name="Kyrpides N."/>
            <person name="Mikhailova N."/>
            <person name="Hazen T.C."/>
            <person name="Richardson P."/>
        </authorList>
    </citation>
    <scope>NUCLEOTIDE SEQUENCE</scope>
    <source>
        <strain evidence="5">Miyazaki F</strain>
    </source>
</reference>